<protein>
    <submittedName>
        <fullName evidence="1">Uncharacterized protein</fullName>
    </submittedName>
</protein>
<evidence type="ECO:0000313" key="2">
    <source>
        <dbReference type="Proteomes" id="UP000236884"/>
    </source>
</evidence>
<dbReference type="RefSeq" id="WP_096351393.1">
    <property type="nucleotide sequence ID" value="NZ_AP014946.1"/>
</dbReference>
<dbReference type="KEGG" id="vgo:GJW-30_1_00567"/>
<evidence type="ECO:0000313" key="1">
    <source>
        <dbReference type="EMBL" id="BAT58053.1"/>
    </source>
</evidence>
<reference evidence="1 2" key="1">
    <citation type="submission" date="2015-08" db="EMBL/GenBank/DDBJ databases">
        <title>Investigation of the bacterial diversity of lava forest soil.</title>
        <authorList>
            <person name="Lee J.S."/>
        </authorList>
    </citation>
    <scope>NUCLEOTIDE SEQUENCE [LARGE SCALE GENOMIC DNA]</scope>
    <source>
        <strain evidence="1 2">GJW-30</strain>
    </source>
</reference>
<dbReference type="AlphaFoldDB" id="A0A0S3PQ35"/>
<name>A0A0S3PQ35_9BRAD</name>
<dbReference type="Proteomes" id="UP000236884">
    <property type="component" value="Chromosome"/>
</dbReference>
<gene>
    <name evidence="1" type="ORF">GJW-30_1_00567</name>
</gene>
<sequence length="119" mass="13666">MLKIYRAAFSDPFTGKTARPAEFLKAADDRQAWEAARRRAGELGVALWDGTRRVDDTPNEIRIATVAPHSRSHILRRRAQEIDEALRENTGPQWRAAKRLAQSYRDEALMLEREPKVEP</sequence>
<accession>A0A0S3PQ35</accession>
<keyword evidence="2" id="KW-1185">Reference proteome</keyword>
<organism evidence="1 2">
    <name type="scientific">Variibacter gotjawalensis</name>
    <dbReference type="NCBI Taxonomy" id="1333996"/>
    <lineage>
        <taxon>Bacteria</taxon>
        <taxon>Pseudomonadati</taxon>
        <taxon>Pseudomonadota</taxon>
        <taxon>Alphaproteobacteria</taxon>
        <taxon>Hyphomicrobiales</taxon>
        <taxon>Nitrobacteraceae</taxon>
        <taxon>Variibacter</taxon>
    </lineage>
</organism>
<proteinExistence type="predicted"/>
<dbReference type="EMBL" id="AP014946">
    <property type="protein sequence ID" value="BAT58053.1"/>
    <property type="molecule type" value="Genomic_DNA"/>
</dbReference>